<reference evidence="2 3" key="1">
    <citation type="journal article" date="2019" name="Microb. Cell Fact.">
        <title>Exploring novel herbicidin analogues by transcriptional regulator overexpression and MS/MS molecular networking.</title>
        <authorList>
            <person name="Shi Y."/>
            <person name="Gu R."/>
            <person name="Li Y."/>
            <person name="Wang X."/>
            <person name="Ren W."/>
            <person name="Li X."/>
            <person name="Wang L."/>
            <person name="Xie Y."/>
            <person name="Hong B."/>
        </authorList>
    </citation>
    <scope>NUCLEOTIDE SEQUENCE [LARGE SCALE GENOMIC DNA]</scope>
    <source>
        <strain evidence="2 3">US-43</strain>
    </source>
</reference>
<dbReference type="Gene3D" id="2.60.40.10">
    <property type="entry name" value="Immunoglobulins"/>
    <property type="match status" value="1"/>
</dbReference>
<keyword evidence="3" id="KW-1185">Reference proteome</keyword>
<dbReference type="RefSeq" id="WP_152265615.1">
    <property type="nucleotide sequence ID" value="NZ_VOKX01000115.1"/>
</dbReference>
<feature type="domain" description="IPT/TIG" evidence="1">
    <location>
        <begin position="8"/>
        <end position="67"/>
    </location>
</feature>
<sequence length="251" mass="25923">MLTRRPVTISSVEPSEGREGTLVTVRGTGFAPHVRNNCVVIGGMGACARPEPGSTDTELKVRIGPVARAAEGDLLMWPGTGTDVHTERIAFGGTTLTFSEVAVFRNGAPVASAGVGFRLTDPSPRTYAGFVGRSPTRVDLGGLEGGPALCVRFPHGSGAASVPEWSSVDICLVLKEPTLAIDFSAEFSGDRNPANCLGAVAKAVTANAALVGERVYADVVDGGDAGECELYVTKPYLTNGMLVLRFGAAAS</sequence>
<dbReference type="InterPro" id="IPR002909">
    <property type="entry name" value="IPT_dom"/>
</dbReference>
<comment type="caution">
    <text evidence="2">The sequence shown here is derived from an EMBL/GenBank/DDBJ whole genome shotgun (WGS) entry which is preliminary data.</text>
</comment>
<name>A0A5N5W0A8_STRMB</name>
<protein>
    <recommendedName>
        <fullName evidence="1">IPT/TIG domain-containing protein</fullName>
    </recommendedName>
</protein>
<proteinExistence type="predicted"/>
<dbReference type="InterPro" id="IPR014756">
    <property type="entry name" value="Ig_E-set"/>
</dbReference>
<gene>
    <name evidence="2" type="ORF">FRZ00_29710</name>
</gene>
<evidence type="ECO:0000313" key="2">
    <source>
        <dbReference type="EMBL" id="KAB7834516.1"/>
    </source>
</evidence>
<dbReference type="CDD" id="cd00102">
    <property type="entry name" value="IPT"/>
    <property type="match status" value="1"/>
</dbReference>
<dbReference type="Proteomes" id="UP000327000">
    <property type="component" value="Unassembled WGS sequence"/>
</dbReference>
<accession>A0A5N5W0A8</accession>
<dbReference type="GO" id="GO:0005975">
    <property type="term" value="P:carbohydrate metabolic process"/>
    <property type="evidence" value="ECO:0007669"/>
    <property type="project" value="UniProtKB-ARBA"/>
</dbReference>
<dbReference type="SUPFAM" id="SSF81296">
    <property type="entry name" value="E set domains"/>
    <property type="match status" value="1"/>
</dbReference>
<dbReference type="InterPro" id="IPR013783">
    <property type="entry name" value="Ig-like_fold"/>
</dbReference>
<dbReference type="AlphaFoldDB" id="A0A5N5W0A8"/>
<organism evidence="2 3">
    <name type="scientific">Streptomyces mobaraensis</name>
    <name type="common">Streptoverticillium mobaraense</name>
    <dbReference type="NCBI Taxonomy" id="35621"/>
    <lineage>
        <taxon>Bacteria</taxon>
        <taxon>Bacillati</taxon>
        <taxon>Actinomycetota</taxon>
        <taxon>Actinomycetes</taxon>
        <taxon>Kitasatosporales</taxon>
        <taxon>Streptomycetaceae</taxon>
        <taxon>Streptomyces</taxon>
    </lineage>
</organism>
<evidence type="ECO:0000259" key="1">
    <source>
        <dbReference type="Pfam" id="PF01833"/>
    </source>
</evidence>
<dbReference type="EMBL" id="VOKX01000115">
    <property type="protein sequence ID" value="KAB7834516.1"/>
    <property type="molecule type" value="Genomic_DNA"/>
</dbReference>
<dbReference type="OrthoDB" id="9998179at2"/>
<evidence type="ECO:0000313" key="3">
    <source>
        <dbReference type="Proteomes" id="UP000327000"/>
    </source>
</evidence>
<dbReference type="Pfam" id="PF01833">
    <property type="entry name" value="TIG"/>
    <property type="match status" value="1"/>
</dbReference>